<evidence type="ECO:0000256" key="3">
    <source>
        <dbReference type="ARBA" id="ARBA00022980"/>
    </source>
</evidence>
<evidence type="ECO:0000256" key="4">
    <source>
        <dbReference type="ARBA" id="ARBA00023274"/>
    </source>
</evidence>
<evidence type="ECO:0000313" key="8">
    <source>
        <dbReference type="Proteomes" id="UP000288215"/>
    </source>
</evidence>
<keyword evidence="4 6" id="KW-0687">Ribonucleoprotein</keyword>
<evidence type="ECO:0000313" key="7">
    <source>
        <dbReference type="EMBL" id="RWX72895.1"/>
    </source>
</evidence>
<dbReference type="InterPro" id="IPR020919">
    <property type="entry name" value="Ribosomal_protein_eS8_arc"/>
</dbReference>
<dbReference type="GO" id="GO:1990904">
    <property type="term" value="C:ribonucleoprotein complex"/>
    <property type="evidence" value="ECO:0007669"/>
    <property type="project" value="UniProtKB-KW"/>
</dbReference>
<dbReference type="Proteomes" id="UP000288215">
    <property type="component" value="Unassembled WGS sequence"/>
</dbReference>
<evidence type="ECO:0000256" key="5">
    <source>
        <dbReference type="ARBA" id="ARBA00035277"/>
    </source>
</evidence>
<organism evidence="7 8">
    <name type="scientific">Methanosuratincola subterraneus</name>
    <dbReference type="NCBI Taxonomy" id="2593994"/>
    <lineage>
        <taxon>Archaea</taxon>
        <taxon>Thermoproteota</taxon>
        <taxon>Methanosuratincolia</taxon>
        <taxon>Candidatus Methanomethylicales</taxon>
        <taxon>Candidatus Methanomethylicaceae</taxon>
        <taxon>Candidatus Methanosuratincola (ex Vanwonterghem et al. 2016)</taxon>
    </lineage>
</organism>
<proteinExistence type="inferred from homology"/>
<gene>
    <name evidence="6" type="primary">rps8e</name>
    <name evidence="7" type="ORF">Metus_0869</name>
</gene>
<reference evidence="7 8" key="1">
    <citation type="submission" date="2018-12" db="EMBL/GenBank/DDBJ databases">
        <title>The complete genome of the methanogenic archaea of the candidate phylum Verstraetearchaeota, obtained from the metagenome of underground thermal water.</title>
        <authorList>
            <person name="Kadnikov V.V."/>
            <person name="Mardanov A.V."/>
            <person name="Beletsky A.V."/>
            <person name="Karnachuk O.V."/>
            <person name="Ravin N.V."/>
        </authorList>
    </citation>
    <scope>NUCLEOTIDE SEQUENCE [LARGE SCALE GENOMIC DNA]</scope>
    <source>
        <strain evidence="7">Ch88</strain>
    </source>
</reference>
<dbReference type="Pfam" id="PF01201">
    <property type="entry name" value="Ribosomal_S8e"/>
    <property type="match status" value="1"/>
</dbReference>
<comment type="caution">
    <text evidence="7">The sequence shown here is derived from an EMBL/GenBank/DDBJ whole genome shotgun (WGS) entry which is preliminary data.</text>
</comment>
<dbReference type="GO" id="GO:0003735">
    <property type="term" value="F:structural constituent of ribosome"/>
    <property type="evidence" value="ECO:0007669"/>
    <property type="project" value="InterPro"/>
</dbReference>
<name>A0A444L5P8_METS7</name>
<dbReference type="InterPro" id="IPR001047">
    <property type="entry name" value="Ribosomal_eS8"/>
</dbReference>
<comment type="similarity">
    <text evidence="1 6">Belongs to the eukaryotic ribosomal protein eS8 family.</text>
</comment>
<dbReference type="AlphaFoldDB" id="A0A444L5P8"/>
<evidence type="ECO:0000256" key="1">
    <source>
        <dbReference type="ARBA" id="ARBA00005257"/>
    </source>
</evidence>
<evidence type="ECO:0000256" key="2">
    <source>
        <dbReference type="ARBA" id="ARBA00011458"/>
    </source>
</evidence>
<dbReference type="Gene3D" id="2.40.10.310">
    <property type="match status" value="1"/>
</dbReference>
<dbReference type="NCBIfam" id="TIGR00307">
    <property type="entry name" value="eS8"/>
    <property type="match status" value="1"/>
</dbReference>
<dbReference type="GO" id="GO:0005840">
    <property type="term" value="C:ribosome"/>
    <property type="evidence" value="ECO:0007669"/>
    <property type="project" value="UniProtKB-KW"/>
</dbReference>
<comment type="subunit">
    <text evidence="2 6">Part of the 30S ribosomal subunit.</text>
</comment>
<dbReference type="EMBL" id="RXGA01000003">
    <property type="protein sequence ID" value="RWX72895.1"/>
    <property type="molecule type" value="Genomic_DNA"/>
</dbReference>
<dbReference type="PANTHER" id="PTHR10394">
    <property type="entry name" value="40S RIBOSOMAL PROTEIN S8"/>
    <property type="match status" value="1"/>
</dbReference>
<dbReference type="GO" id="GO:0006412">
    <property type="term" value="P:translation"/>
    <property type="evidence" value="ECO:0007669"/>
    <property type="project" value="UniProtKB-UniRule"/>
</dbReference>
<dbReference type="PROSITE" id="PS01193">
    <property type="entry name" value="RIBOSOMAL_S8E"/>
    <property type="match status" value="1"/>
</dbReference>
<sequence>MSYYQGRDRRKPTGGMLHHFREKRKFELGSAPTETSLGTGEEIKNISRSYGGNVKLRLDEAVYANVIDPKTKVAKKVKITKVKTNPSNVDYSRRGVITKGAIIETELGDARVSSRPGQDGVLNAVLMK</sequence>
<evidence type="ECO:0000256" key="6">
    <source>
        <dbReference type="HAMAP-Rule" id="MF_00029"/>
    </source>
</evidence>
<accession>A0A444L5P8</accession>
<keyword evidence="3 6" id="KW-0689">Ribosomal protein</keyword>
<protein>
    <recommendedName>
        <fullName evidence="5 6">Small ribosomal subunit protein eS8</fullName>
    </recommendedName>
</protein>
<dbReference type="HAMAP" id="MF_00029">
    <property type="entry name" value="Ribosomal_eS8"/>
    <property type="match status" value="1"/>
</dbReference>
<dbReference type="InterPro" id="IPR018283">
    <property type="entry name" value="Ribosomal_eS8_CS"/>
</dbReference>
<dbReference type="InterPro" id="IPR022309">
    <property type="entry name" value="Ribosomal_Se8/biogenesis_NSA2"/>
</dbReference>
<dbReference type="CDD" id="cd11382">
    <property type="entry name" value="Ribosomal_S8e"/>
    <property type="match status" value="1"/>
</dbReference>